<name>A0AAP0QWJ2_9ROSI</name>
<proteinExistence type="predicted"/>
<comment type="caution">
    <text evidence="7">The sequence shown here is derived from an EMBL/GenBank/DDBJ whole genome shotgun (WGS) entry which is preliminary data.</text>
</comment>
<sequence length="630" mass="71214">MGGLGKTTLAQLVYKQVEDHFDLKAWTCVSDDFDLIRLTRTILSSITKQTVDNNDLNFLQEELKKQLSRKKFLLVLDDVWNDSYDDWIQLSLPFEAGAQGSKIIVTTRNQDVATIMGTLPPHPLKKLSDNDCLAIFAQHSLGPHELLEEIGKKIVTKCDGLPLAAQTLGGLLRGRHDRRVWEGVLGSKIWELPEQRCRIIPALAVSYYYLPPTLKQCFAYCSLLPKDYEFEEEEIILLWCASGFLDRKEREKTGEDLGREIFKELCSRSFFQQSATDASLFVMHDLINDLARWAAGETYFTLEYTSEVNKQQCFSRNLRHLSYICGDYDGVQRFGDLYDIQHLRTFLPVMLTNSEPGYLAPSILPKLLKLQRLRVFSLRGYRIPELPDSIGDLRYLRHLNLSGTEIRTLPESVNKLYNLHSLLLEDCDRLKKLCADMGNLVKLHHLKNSNTKSLEEMPVGIGRLTCLQTLCNFVVGKDSGSGLRELKLLTHLHGTLNISKLENVKDVGDAKEAQLDGKKNLKELSLRWTLSTDGSSSREAETEKDVLDMLKPHEILEQFCISGYGGAKFPAWLGDSSLSNLVTLKFENCDMCTALPSVGQLPSLKHLATCKDGKTGFLMDPVSKLKGFLN</sequence>
<dbReference type="EMBL" id="JBCGBO010000003">
    <property type="protein sequence ID" value="KAK9213752.1"/>
    <property type="molecule type" value="Genomic_DNA"/>
</dbReference>
<dbReference type="SUPFAM" id="SSF52540">
    <property type="entry name" value="P-loop containing nucleoside triphosphate hydrolases"/>
    <property type="match status" value="1"/>
</dbReference>
<dbReference type="PRINTS" id="PR00364">
    <property type="entry name" value="DISEASERSIST"/>
</dbReference>
<dbReference type="Gene3D" id="1.10.8.430">
    <property type="entry name" value="Helical domain of apoptotic protease-activating factors"/>
    <property type="match status" value="1"/>
</dbReference>
<dbReference type="Pfam" id="PF00931">
    <property type="entry name" value="NB-ARC"/>
    <property type="match status" value="1"/>
</dbReference>
<gene>
    <name evidence="7" type="ORF">WN944_005737</name>
</gene>
<dbReference type="InterPro" id="IPR002182">
    <property type="entry name" value="NB-ARC"/>
</dbReference>
<accession>A0AAP0QWJ2</accession>
<feature type="domain" description="NB-ARC" evidence="4">
    <location>
        <begin position="1"/>
        <end position="138"/>
    </location>
</feature>
<dbReference type="GO" id="GO:0006952">
    <property type="term" value="P:defense response"/>
    <property type="evidence" value="ECO:0007669"/>
    <property type="project" value="UniProtKB-KW"/>
</dbReference>
<dbReference type="InterPro" id="IPR056789">
    <property type="entry name" value="LRR_R13L1-DRL21"/>
</dbReference>
<reference evidence="7 8" key="1">
    <citation type="submission" date="2024-05" db="EMBL/GenBank/DDBJ databases">
        <title>Haplotype-resolved chromosome-level genome assembly of Huyou (Citrus changshanensis).</title>
        <authorList>
            <person name="Miao C."/>
            <person name="Chen W."/>
            <person name="Wu Y."/>
            <person name="Wang L."/>
            <person name="Zhao S."/>
            <person name="Grierson D."/>
            <person name="Xu C."/>
            <person name="Chen K."/>
        </authorList>
    </citation>
    <scope>NUCLEOTIDE SEQUENCE [LARGE SCALE GENOMIC DNA]</scope>
    <source>
        <strain evidence="7">01-14</strain>
        <tissue evidence="7">Leaf</tissue>
    </source>
</reference>
<evidence type="ECO:0000313" key="7">
    <source>
        <dbReference type="EMBL" id="KAK9213752.1"/>
    </source>
</evidence>
<dbReference type="InterPro" id="IPR032675">
    <property type="entry name" value="LRR_dom_sf"/>
</dbReference>
<keyword evidence="3" id="KW-0611">Plant defense</keyword>
<dbReference type="Gene3D" id="1.10.10.10">
    <property type="entry name" value="Winged helix-like DNA-binding domain superfamily/Winged helix DNA-binding domain"/>
    <property type="match status" value="1"/>
</dbReference>
<organism evidence="7 8">
    <name type="scientific">Citrus x changshan-huyou</name>
    <dbReference type="NCBI Taxonomy" id="2935761"/>
    <lineage>
        <taxon>Eukaryota</taxon>
        <taxon>Viridiplantae</taxon>
        <taxon>Streptophyta</taxon>
        <taxon>Embryophyta</taxon>
        <taxon>Tracheophyta</taxon>
        <taxon>Spermatophyta</taxon>
        <taxon>Magnoliopsida</taxon>
        <taxon>eudicotyledons</taxon>
        <taxon>Gunneridae</taxon>
        <taxon>Pentapetalae</taxon>
        <taxon>rosids</taxon>
        <taxon>malvids</taxon>
        <taxon>Sapindales</taxon>
        <taxon>Rutaceae</taxon>
        <taxon>Aurantioideae</taxon>
        <taxon>Citrus</taxon>
    </lineage>
</organism>
<keyword evidence="8" id="KW-1185">Reference proteome</keyword>
<keyword evidence="2" id="KW-0677">Repeat</keyword>
<protein>
    <recommendedName>
        <fullName evidence="9">NB-ARC domain-containing protein</fullName>
    </recommendedName>
</protein>
<evidence type="ECO:0000256" key="2">
    <source>
        <dbReference type="ARBA" id="ARBA00022737"/>
    </source>
</evidence>
<dbReference type="AlphaFoldDB" id="A0AAP0QWJ2"/>
<evidence type="ECO:0000259" key="5">
    <source>
        <dbReference type="Pfam" id="PF23559"/>
    </source>
</evidence>
<dbReference type="InterPro" id="IPR036388">
    <property type="entry name" value="WH-like_DNA-bd_sf"/>
</dbReference>
<feature type="domain" description="R13L1/DRL21-like LRR repeat region" evidence="6">
    <location>
        <begin position="483"/>
        <end position="608"/>
    </location>
</feature>
<evidence type="ECO:0000313" key="8">
    <source>
        <dbReference type="Proteomes" id="UP001428341"/>
    </source>
</evidence>
<dbReference type="InterPro" id="IPR042197">
    <property type="entry name" value="Apaf_helical"/>
</dbReference>
<dbReference type="Gene3D" id="3.40.50.300">
    <property type="entry name" value="P-loop containing nucleotide triphosphate hydrolases"/>
    <property type="match status" value="1"/>
</dbReference>
<dbReference type="InterPro" id="IPR027417">
    <property type="entry name" value="P-loop_NTPase"/>
</dbReference>
<keyword evidence="1" id="KW-0433">Leucine-rich repeat</keyword>
<evidence type="ECO:0008006" key="9">
    <source>
        <dbReference type="Google" id="ProtNLM"/>
    </source>
</evidence>
<evidence type="ECO:0000256" key="1">
    <source>
        <dbReference type="ARBA" id="ARBA00022614"/>
    </source>
</evidence>
<dbReference type="PANTHER" id="PTHR36766:SF40">
    <property type="entry name" value="DISEASE RESISTANCE PROTEIN RGA3"/>
    <property type="match status" value="1"/>
</dbReference>
<dbReference type="Proteomes" id="UP001428341">
    <property type="component" value="Unassembled WGS sequence"/>
</dbReference>
<dbReference type="SUPFAM" id="SSF52058">
    <property type="entry name" value="L domain-like"/>
    <property type="match status" value="1"/>
</dbReference>
<dbReference type="GO" id="GO:0043531">
    <property type="term" value="F:ADP binding"/>
    <property type="evidence" value="ECO:0007669"/>
    <property type="project" value="InterPro"/>
</dbReference>
<dbReference type="Pfam" id="PF25019">
    <property type="entry name" value="LRR_R13L1-DRL21"/>
    <property type="match status" value="1"/>
</dbReference>
<dbReference type="PANTHER" id="PTHR36766">
    <property type="entry name" value="PLANT BROAD-SPECTRUM MILDEW RESISTANCE PROTEIN RPW8"/>
    <property type="match status" value="1"/>
</dbReference>
<dbReference type="Gene3D" id="3.80.10.10">
    <property type="entry name" value="Ribonuclease Inhibitor"/>
    <property type="match status" value="1"/>
</dbReference>
<dbReference type="Pfam" id="PF23559">
    <property type="entry name" value="WHD_DRP"/>
    <property type="match status" value="1"/>
</dbReference>
<evidence type="ECO:0000259" key="4">
    <source>
        <dbReference type="Pfam" id="PF00931"/>
    </source>
</evidence>
<evidence type="ECO:0000259" key="6">
    <source>
        <dbReference type="Pfam" id="PF25019"/>
    </source>
</evidence>
<dbReference type="InterPro" id="IPR058922">
    <property type="entry name" value="WHD_DRP"/>
</dbReference>
<feature type="domain" description="Disease resistance protein winged helix" evidence="5">
    <location>
        <begin position="224"/>
        <end position="291"/>
    </location>
</feature>
<evidence type="ECO:0000256" key="3">
    <source>
        <dbReference type="ARBA" id="ARBA00022821"/>
    </source>
</evidence>